<accession>A0A135LB09</accession>
<name>A0A135LB09_PENPA</name>
<feature type="region of interest" description="Disordered" evidence="2">
    <location>
        <begin position="152"/>
        <end position="172"/>
    </location>
</feature>
<evidence type="ECO:0000313" key="6">
    <source>
        <dbReference type="Proteomes" id="UP000070168"/>
    </source>
</evidence>
<keyword evidence="3" id="KW-0732">Signal</keyword>
<evidence type="ECO:0000256" key="3">
    <source>
        <dbReference type="SAM" id="SignalP"/>
    </source>
</evidence>
<dbReference type="OMA" id="GNMCYCG"/>
<feature type="domain" description="WSC" evidence="4">
    <location>
        <begin position="20"/>
        <end position="109"/>
    </location>
</feature>
<dbReference type="STRING" id="5078.A0A135LB09"/>
<dbReference type="GeneID" id="63707998"/>
<dbReference type="EMBL" id="LHQR01000069">
    <property type="protein sequence ID" value="KXG46129.1"/>
    <property type="molecule type" value="Genomic_DNA"/>
</dbReference>
<keyword evidence="1" id="KW-0677">Repeat</keyword>
<dbReference type="InterPro" id="IPR051589">
    <property type="entry name" value="Sialate-O-sulfotransferase"/>
</dbReference>
<evidence type="ECO:0000259" key="4">
    <source>
        <dbReference type="PROSITE" id="PS51212"/>
    </source>
</evidence>
<dbReference type="PROSITE" id="PS51212">
    <property type="entry name" value="WSC"/>
    <property type="match status" value="1"/>
</dbReference>
<dbReference type="Proteomes" id="UP000070168">
    <property type="component" value="Unassembled WGS sequence"/>
</dbReference>
<dbReference type="PANTHER" id="PTHR45964:SF5">
    <property type="entry name" value="WSCD FAMILY MEMBER CG9164"/>
    <property type="match status" value="1"/>
</dbReference>
<reference evidence="5 6" key="1">
    <citation type="journal article" date="2016" name="BMC Genomics">
        <title>Genome sequencing and secondary metabolism of the postharvest pathogen Penicillium griseofulvum.</title>
        <authorList>
            <person name="Banani H."/>
            <person name="Marcet-Houben M."/>
            <person name="Ballester A.R."/>
            <person name="Abbruscato P."/>
            <person name="Gonzalez-Candelas L."/>
            <person name="Gabaldon T."/>
            <person name="Spadaro D."/>
        </authorList>
    </citation>
    <scope>NUCLEOTIDE SEQUENCE [LARGE SCALE GENOMIC DNA]</scope>
    <source>
        <strain evidence="5 6">PG3</strain>
    </source>
</reference>
<dbReference type="SMART" id="SM00321">
    <property type="entry name" value="WSC"/>
    <property type="match status" value="1"/>
</dbReference>
<gene>
    <name evidence="5" type="ORF">PGRI_049850</name>
</gene>
<dbReference type="OrthoDB" id="2019572at2759"/>
<protein>
    <submittedName>
        <fullName evidence="5">Carbohydrate-binding WSC, subgroup</fullName>
    </submittedName>
</protein>
<evidence type="ECO:0000256" key="1">
    <source>
        <dbReference type="ARBA" id="ARBA00022737"/>
    </source>
</evidence>
<dbReference type="RefSeq" id="XP_040644665.1">
    <property type="nucleotide sequence ID" value="XM_040792698.1"/>
</dbReference>
<dbReference type="InterPro" id="IPR002889">
    <property type="entry name" value="WSC_carb-bd"/>
</dbReference>
<evidence type="ECO:0000313" key="5">
    <source>
        <dbReference type="EMBL" id="KXG46129.1"/>
    </source>
</evidence>
<organism evidence="5 6">
    <name type="scientific">Penicillium patulum</name>
    <name type="common">Penicillium griseofulvum</name>
    <dbReference type="NCBI Taxonomy" id="5078"/>
    <lineage>
        <taxon>Eukaryota</taxon>
        <taxon>Fungi</taxon>
        <taxon>Dikarya</taxon>
        <taxon>Ascomycota</taxon>
        <taxon>Pezizomycotina</taxon>
        <taxon>Eurotiomycetes</taxon>
        <taxon>Eurotiomycetidae</taxon>
        <taxon>Eurotiales</taxon>
        <taxon>Aspergillaceae</taxon>
        <taxon>Penicillium</taxon>
    </lineage>
</organism>
<feature type="signal peptide" evidence="3">
    <location>
        <begin position="1"/>
        <end position="19"/>
    </location>
</feature>
<proteinExistence type="predicted"/>
<dbReference type="PANTHER" id="PTHR45964">
    <property type="entry name" value="WSCD FAMILY MEMBER CG9164"/>
    <property type="match status" value="1"/>
</dbReference>
<comment type="caution">
    <text evidence="5">The sequence shown here is derived from an EMBL/GenBank/DDBJ whole genome shotgun (WGS) entry which is preliminary data.</text>
</comment>
<evidence type="ECO:0000256" key="2">
    <source>
        <dbReference type="SAM" id="MobiDB-lite"/>
    </source>
</evidence>
<dbReference type="Pfam" id="PF01822">
    <property type="entry name" value="WSC"/>
    <property type="match status" value="1"/>
</dbReference>
<keyword evidence="6" id="KW-1185">Reference proteome</keyword>
<sequence length="194" mass="19561">MRTNYIFSALALALPVFSASSTSKGCYSEVESFKSQGPYTFQSPGYCQSECARKEFKIAALSRGNVCYCGDKVPSDSAKVADDKCDMTCPGWPDETCGGKETYNVFEANEDLKSSGNATSSARIPATAAGGIVVAPSATATSTGIMTANASKSAASGSGASSTASPTPTNNAAGTVRAGSSLLGAAIAGMGLLL</sequence>
<feature type="chain" id="PRO_5007800355" evidence="3">
    <location>
        <begin position="20"/>
        <end position="194"/>
    </location>
</feature>
<dbReference type="AlphaFoldDB" id="A0A135LB09"/>